<evidence type="ECO:0000313" key="9">
    <source>
        <dbReference type="EMBL" id="TXK09477.1"/>
    </source>
</evidence>
<keyword evidence="3 5" id="KW-0659">Purine metabolism</keyword>
<dbReference type="GO" id="GO:0019628">
    <property type="term" value="P:urate catabolic process"/>
    <property type="evidence" value="ECO:0007669"/>
    <property type="project" value="UniProtKB-UniPathway"/>
</dbReference>
<comment type="pathway">
    <text evidence="1 5">Purine metabolism; urate degradation; (S)-allantoin from urate: step 1/3.</text>
</comment>
<dbReference type="InterPro" id="IPR019842">
    <property type="entry name" value="Uricase_CS"/>
</dbReference>
<comment type="function">
    <text evidence="5 8">Catalyzes the oxidation of uric acid to 5-hydroxyisourate, which is further processed to form (S)-allantoin.</text>
</comment>
<dbReference type="PRINTS" id="PR00093">
    <property type="entry name" value="URICASE"/>
</dbReference>
<feature type="binding site" evidence="7">
    <location>
        <position position="61"/>
    </location>
    <ligand>
        <name>O2</name>
        <dbReference type="ChEBI" id="CHEBI:15379"/>
    </ligand>
</feature>
<feature type="active site" description="Charge relay system" evidence="6">
    <location>
        <position position="15"/>
    </location>
</feature>
<dbReference type="AlphaFoldDB" id="A0A5C8HU75"/>
<feature type="binding site" evidence="7">
    <location>
        <position position="179"/>
    </location>
    <ligand>
        <name>urate</name>
        <dbReference type="ChEBI" id="CHEBI:17775"/>
    </ligand>
</feature>
<feature type="binding site" evidence="7">
    <location>
        <position position="252"/>
    </location>
    <ligand>
        <name>O2</name>
        <dbReference type="ChEBI" id="CHEBI:15379"/>
    </ligand>
</feature>
<dbReference type="SUPFAM" id="SSF55620">
    <property type="entry name" value="Tetrahydrobiopterin biosynthesis enzymes-like"/>
    <property type="match status" value="2"/>
</dbReference>
<evidence type="ECO:0000256" key="6">
    <source>
        <dbReference type="PIRSR" id="PIRSR000241-1"/>
    </source>
</evidence>
<feature type="binding site" evidence="7">
    <location>
        <position position="61"/>
    </location>
    <ligand>
        <name>urate</name>
        <dbReference type="ChEBI" id="CHEBI:17775"/>
    </ligand>
</feature>
<dbReference type="PANTHER" id="PTHR42874">
    <property type="entry name" value="URICASE"/>
    <property type="match status" value="1"/>
</dbReference>
<organism evidence="9 10">
    <name type="scientific">Microbacterium hatanonis</name>
    <dbReference type="NCBI Taxonomy" id="404366"/>
    <lineage>
        <taxon>Bacteria</taxon>
        <taxon>Bacillati</taxon>
        <taxon>Actinomycetota</taxon>
        <taxon>Actinomycetes</taxon>
        <taxon>Micrococcales</taxon>
        <taxon>Microbacteriaceae</taxon>
        <taxon>Microbacterium</taxon>
    </lineage>
</organism>
<dbReference type="GO" id="GO:0004846">
    <property type="term" value="F:urate oxidase activity"/>
    <property type="evidence" value="ECO:0007669"/>
    <property type="project" value="UniProtKB-EC"/>
</dbReference>
<feature type="active site" description="Charge relay system" evidence="6">
    <location>
        <position position="61"/>
    </location>
</feature>
<dbReference type="Pfam" id="PF01014">
    <property type="entry name" value="Uricase"/>
    <property type="match status" value="2"/>
</dbReference>
<dbReference type="PIRSF" id="PIRSF000241">
    <property type="entry name" value="Urate_oxidase"/>
    <property type="match status" value="1"/>
</dbReference>
<feature type="binding site" evidence="7">
    <location>
        <position position="162"/>
    </location>
    <ligand>
        <name>urate</name>
        <dbReference type="ChEBI" id="CHEBI:17775"/>
    </ligand>
</feature>
<keyword evidence="10" id="KW-1185">Reference proteome</keyword>
<feature type="binding site" evidence="7">
    <location>
        <position position="162"/>
    </location>
    <ligand>
        <name>5-hydroxyisourate</name>
        <dbReference type="ChEBI" id="CHEBI:18072"/>
    </ligand>
</feature>
<feature type="binding site" evidence="7">
    <location>
        <position position="226"/>
    </location>
    <ligand>
        <name>urate</name>
        <dbReference type="ChEBI" id="CHEBI:17775"/>
    </ligand>
</feature>
<sequence length="305" mass="33442">MTEVSVSLGANKYGKAENRVVRVVRDSARHEIVDLNVTSQLRGAALASAYLTGDNSMVVATDTQKNTVFAFAKEHGIRSPEEFLLSLADHFTSSFDWIEGGLFQAEQYAWERILVDGVPHDHSFVRQGQGTRLATVQSIDGSVHVTGGVKDLTVLKTTGSEFAGFPRDRYTTLVETDDRIMATSVTGRWRFLPEAVEAGIDYDGLYAEVTEVLLATFASVHSLALQQTLFEMGRAAIEARPEIAEVRFAMPNKHHFVVDLSSFGLENPNEVFFAADRPYGLIEGTVTRDGAAPAPDAWLDLPAFV</sequence>
<dbReference type="NCBIfam" id="TIGR03383">
    <property type="entry name" value="urate_oxi"/>
    <property type="match status" value="1"/>
</dbReference>
<feature type="binding site" evidence="7">
    <location>
        <position position="62"/>
    </location>
    <ligand>
        <name>urate</name>
        <dbReference type="ChEBI" id="CHEBI:17775"/>
    </ligand>
</feature>
<evidence type="ECO:0000256" key="4">
    <source>
        <dbReference type="ARBA" id="ARBA00023002"/>
    </source>
</evidence>
<proteinExistence type="inferred from homology"/>
<evidence type="ECO:0000256" key="1">
    <source>
        <dbReference type="ARBA" id="ARBA00004831"/>
    </source>
</evidence>
<comment type="caution">
    <text evidence="9">The sequence shown here is derived from an EMBL/GenBank/DDBJ whole genome shotgun (WGS) entry which is preliminary data.</text>
</comment>
<feature type="binding site" evidence="7">
    <location>
        <position position="252"/>
    </location>
    <ligand>
        <name>5-hydroxyisourate</name>
        <dbReference type="ChEBI" id="CHEBI:18072"/>
    </ligand>
</feature>
<keyword evidence="4 5" id="KW-0560">Oxidoreductase</keyword>
<evidence type="ECO:0000313" key="10">
    <source>
        <dbReference type="Proteomes" id="UP000321034"/>
    </source>
</evidence>
<name>A0A5C8HU75_9MICO</name>
<dbReference type="RefSeq" id="WP_147894690.1">
    <property type="nucleotide sequence ID" value="NZ_BAAANR010000001.1"/>
</dbReference>
<evidence type="ECO:0000256" key="8">
    <source>
        <dbReference type="RuleBase" id="RU004455"/>
    </source>
</evidence>
<evidence type="ECO:0000256" key="3">
    <source>
        <dbReference type="ARBA" id="ARBA00022631"/>
    </source>
</evidence>
<feature type="binding site" evidence="7">
    <location>
        <position position="62"/>
    </location>
    <ligand>
        <name>5-hydroxyisourate</name>
        <dbReference type="ChEBI" id="CHEBI:18072"/>
    </ligand>
</feature>
<dbReference type="InterPro" id="IPR002042">
    <property type="entry name" value="Uricase"/>
</dbReference>
<dbReference type="PANTHER" id="PTHR42874:SF1">
    <property type="entry name" value="URICASE"/>
    <property type="match status" value="1"/>
</dbReference>
<evidence type="ECO:0000256" key="7">
    <source>
        <dbReference type="PIRSR" id="PIRSR000241-2"/>
    </source>
</evidence>
<feature type="binding site" evidence="7">
    <location>
        <position position="226"/>
    </location>
    <ligand>
        <name>5-hydroxyisourate</name>
        <dbReference type="ChEBI" id="CHEBI:18072"/>
    </ligand>
</feature>
<dbReference type="Gene3D" id="3.10.270.10">
    <property type="entry name" value="Urate Oxidase"/>
    <property type="match status" value="1"/>
</dbReference>
<feature type="binding site" evidence="7">
    <location>
        <position position="179"/>
    </location>
    <ligand>
        <name>5-hydroxyisourate</name>
        <dbReference type="ChEBI" id="CHEBI:18072"/>
    </ligand>
</feature>
<evidence type="ECO:0000256" key="5">
    <source>
        <dbReference type="PIRNR" id="PIRNR000241"/>
    </source>
</evidence>
<dbReference type="UniPathway" id="UPA00394">
    <property type="reaction ID" value="UER00650"/>
</dbReference>
<dbReference type="OrthoDB" id="9809009at2"/>
<protein>
    <recommendedName>
        <fullName evidence="5 8">Uricase</fullName>
        <ecNumber evidence="5 8">1.7.3.3</ecNumber>
    </recommendedName>
    <alternativeName>
        <fullName evidence="5">Urate oxidase</fullName>
    </alternativeName>
</protein>
<feature type="binding site" evidence="7">
    <location>
        <position position="252"/>
    </location>
    <ligand>
        <name>urate</name>
        <dbReference type="ChEBI" id="CHEBI:17775"/>
    </ligand>
</feature>
<dbReference type="GO" id="GO:0006144">
    <property type="term" value="P:purine nucleobase metabolic process"/>
    <property type="evidence" value="ECO:0007669"/>
    <property type="project" value="UniProtKB-KW"/>
</dbReference>
<comment type="similarity">
    <text evidence="2 5 8">Belongs to the uricase family.</text>
</comment>
<accession>A0A5C8HU75</accession>
<dbReference type="EMBL" id="VRSV01000002">
    <property type="protein sequence ID" value="TXK09477.1"/>
    <property type="molecule type" value="Genomic_DNA"/>
</dbReference>
<gene>
    <name evidence="9" type="primary">pucL</name>
    <name evidence="9" type="ORF">FVP77_11135</name>
</gene>
<evidence type="ECO:0000256" key="2">
    <source>
        <dbReference type="ARBA" id="ARBA00009760"/>
    </source>
</evidence>
<dbReference type="PROSITE" id="PS00366">
    <property type="entry name" value="URICASE"/>
    <property type="match status" value="1"/>
</dbReference>
<comment type="catalytic activity">
    <reaction evidence="5 8">
        <text>urate + O2 + H2O = 5-hydroxyisourate + H2O2</text>
        <dbReference type="Rhea" id="RHEA:21368"/>
        <dbReference type="ChEBI" id="CHEBI:15377"/>
        <dbReference type="ChEBI" id="CHEBI:15379"/>
        <dbReference type="ChEBI" id="CHEBI:16240"/>
        <dbReference type="ChEBI" id="CHEBI:17775"/>
        <dbReference type="ChEBI" id="CHEBI:18072"/>
        <dbReference type="EC" id="1.7.3.3"/>
    </reaction>
</comment>
<dbReference type="Proteomes" id="UP000321034">
    <property type="component" value="Unassembled WGS sequence"/>
</dbReference>
<feature type="binding site" evidence="7">
    <location>
        <position position="61"/>
    </location>
    <ligand>
        <name>5-hydroxyisourate</name>
        <dbReference type="ChEBI" id="CHEBI:18072"/>
    </ligand>
</feature>
<feature type="active site" description="Charge relay system" evidence="6">
    <location>
        <position position="254"/>
    </location>
</feature>
<reference evidence="9 10" key="1">
    <citation type="submission" date="2019-08" db="EMBL/GenBank/DDBJ databases">
        <authorList>
            <person name="Dong K."/>
        </authorList>
    </citation>
    <scope>NUCLEOTIDE SEQUENCE [LARGE SCALE GENOMIC DNA]</scope>
    <source>
        <strain evidence="9 10">JCM14558</strain>
    </source>
</reference>
<dbReference type="EC" id="1.7.3.3" evidence="5 8"/>